<dbReference type="PANTHER" id="PTHR31293:SF16">
    <property type="entry name" value="RNI-LIKE SUPERFAMILY PROTEIN"/>
    <property type="match status" value="1"/>
</dbReference>
<feature type="domain" description="F-box" evidence="1">
    <location>
        <begin position="7"/>
        <end position="47"/>
    </location>
</feature>
<dbReference type="PANTHER" id="PTHR31293">
    <property type="entry name" value="RNI-LIKE SUPERFAMILY PROTEIN"/>
    <property type="match status" value="1"/>
</dbReference>
<dbReference type="ExpressionAtlas" id="A0A654EG54">
    <property type="expression patterns" value="baseline and differential"/>
</dbReference>
<evidence type="ECO:0000259" key="1">
    <source>
        <dbReference type="SMART" id="SM00256"/>
    </source>
</evidence>
<dbReference type="OMA" id="QDNMSEV"/>
<dbReference type="SMART" id="SM00256">
    <property type="entry name" value="FBOX"/>
    <property type="match status" value="1"/>
</dbReference>
<dbReference type="RefSeq" id="NP_173341.1">
    <property type="nucleotide sequence ID" value="NM_101765.1"/>
</dbReference>
<dbReference type="Pfam" id="PF00646">
    <property type="entry name" value="F-box"/>
    <property type="match status" value="1"/>
</dbReference>
<dbReference type="SMR" id="A0A654EG54"/>
<dbReference type="EMBL" id="CACRSJ010000104">
    <property type="protein sequence ID" value="VYS46542.1"/>
    <property type="molecule type" value="Genomic_DNA"/>
</dbReference>
<dbReference type="SUPFAM" id="SSF81383">
    <property type="entry name" value="F-box domain"/>
    <property type="match status" value="1"/>
</dbReference>
<name>A0A654EG54_ARATH</name>
<dbReference type="InterPro" id="IPR036047">
    <property type="entry name" value="F-box-like_dom_sf"/>
</dbReference>
<gene>
    <name evidence="2" type="ORF">AN1_LOCUS2042</name>
</gene>
<dbReference type="CDD" id="cd22160">
    <property type="entry name" value="F-box_AtFBL13-like"/>
    <property type="match status" value="1"/>
</dbReference>
<dbReference type="DNASU" id="838489"/>
<protein>
    <recommendedName>
        <fullName evidence="1">F-box domain-containing protein</fullName>
    </recommendedName>
</protein>
<evidence type="ECO:0000313" key="2">
    <source>
        <dbReference type="EMBL" id="VYS46542.1"/>
    </source>
</evidence>
<dbReference type="Gene3D" id="1.20.1280.50">
    <property type="match status" value="1"/>
</dbReference>
<dbReference type="InterPro" id="IPR055294">
    <property type="entry name" value="FBL60-like"/>
</dbReference>
<organism evidence="2 3">
    <name type="scientific">Arabidopsis thaliana</name>
    <name type="common">Mouse-ear cress</name>
    <dbReference type="NCBI Taxonomy" id="3702"/>
    <lineage>
        <taxon>Eukaryota</taxon>
        <taxon>Viridiplantae</taxon>
        <taxon>Streptophyta</taxon>
        <taxon>Embryophyta</taxon>
        <taxon>Tracheophyta</taxon>
        <taxon>Spermatophyta</taxon>
        <taxon>Magnoliopsida</taxon>
        <taxon>eudicotyledons</taxon>
        <taxon>Gunneridae</taxon>
        <taxon>Pentapetalae</taxon>
        <taxon>rosids</taxon>
        <taxon>malvids</taxon>
        <taxon>Brassicales</taxon>
        <taxon>Brassicaceae</taxon>
        <taxon>Camelineae</taxon>
        <taxon>Arabidopsis</taxon>
    </lineage>
</organism>
<dbReference type="KEGG" id="ath:AT1G19070"/>
<dbReference type="Proteomes" id="UP000426265">
    <property type="component" value="Unassembled WGS sequence"/>
</dbReference>
<dbReference type="AlphaFoldDB" id="A0A654EG54"/>
<evidence type="ECO:0000313" key="3">
    <source>
        <dbReference type="Proteomes" id="UP000426265"/>
    </source>
</evidence>
<sequence length="83" mass="9272">MDRINGLSDEIICHILSFLPTKESALTSVLSKRWRNLFALTPNLHLVDDDLEVGGCGQTLIDFVDRVLAVSSNLPIREFSIKC</sequence>
<reference evidence="2 3" key="1">
    <citation type="submission" date="2019-11" db="EMBL/GenBank/DDBJ databases">
        <authorList>
            <person name="Jiao W.-B."/>
            <person name="Schneeberger K."/>
        </authorList>
    </citation>
    <scope>NUCLEOTIDE SEQUENCE [LARGE SCALE GENOMIC DNA]</scope>
    <source>
        <strain evidence="3">cv. An-1</strain>
    </source>
</reference>
<proteinExistence type="predicted"/>
<dbReference type="InterPro" id="IPR001810">
    <property type="entry name" value="F-box_dom"/>
</dbReference>
<accession>A0A654EG54</accession>
<dbReference type="InterPro" id="IPR053781">
    <property type="entry name" value="F-box_AtFBL13-like"/>
</dbReference>